<comment type="caution">
    <text evidence="1">The sequence shown here is derived from an EMBL/GenBank/DDBJ whole genome shotgun (WGS) entry which is preliminary data.</text>
</comment>
<keyword evidence="2" id="KW-1185">Reference proteome</keyword>
<gene>
    <name evidence="1" type="ORF">JOC54_001825</name>
</gene>
<sequence>MAGRPSRITELECRLGAVLLKKVGKTGLNRYFIRVAQHECRCEQRWHREQTLRPLR</sequence>
<dbReference type="Proteomes" id="UP001179280">
    <property type="component" value="Unassembled WGS sequence"/>
</dbReference>
<accession>A0ABS2SVS4</accession>
<protein>
    <recommendedName>
        <fullName evidence="3">Transposase</fullName>
    </recommendedName>
</protein>
<name>A0ABS2SVS4_9BACI</name>
<reference evidence="1" key="1">
    <citation type="submission" date="2021-01" db="EMBL/GenBank/DDBJ databases">
        <title>Genomic Encyclopedia of Type Strains, Phase IV (KMG-IV): sequencing the most valuable type-strain genomes for metagenomic binning, comparative biology and taxonomic classification.</title>
        <authorList>
            <person name="Goeker M."/>
        </authorList>
    </citation>
    <scope>NUCLEOTIDE SEQUENCE</scope>
    <source>
        <strain evidence="1">DSM 21943</strain>
    </source>
</reference>
<evidence type="ECO:0000313" key="1">
    <source>
        <dbReference type="EMBL" id="MBM7838569.1"/>
    </source>
</evidence>
<organism evidence="1 2">
    <name type="scientific">Shouchella xiaoxiensis</name>
    <dbReference type="NCBI Taxonomy" id="766895"/>
    <lineage>
        <taxon>Bacteria</taxon>
        <taxon>Bacillati</taxon>
        <taxon>Bacillota</taxon>
        <taxon>Bacilli</taxon>
        <taxon>Bacillales</taxon>
        <taxon>Bacillaceae</taxon>
        <taxon>Shouchella</taxon>
    </lineage>
</organism>
<evidence type="ECO:0008006" key="3">
    <source>
        <dbReference type="Google" id="ProtNLM"/>
    </source>
</evidence>
<dbReference type="EMBL" id="JAFBCV010000004">
    <property type="protein sequence ID" value="MBM7838569.1"/>
    <property type="molecule type" value="Genomic_DNA"/>
</dbReference>
<proteinExistence type="predicted"/>
<evidence type="ECO:0000313" key="2">
    <source>
        <dbReference type="Proteomes" id="UP001179280"/>
    </source>
</evidence>